<dbReference type="InParanoid" id="A0A0L0HAB8"/>
<dbReference type="InterPro" id="IPR016135">
    <property type="entry name" value="UBQ-conjugating_enzyme/RWD"/>
</dbReference>
<dbReference type="SUPFAM" id="SSF54495">
    <property type="entry name" value="UBC-like"/>
    <property type="match status" value="1"/>
</dbReference>
<dbReference type="VEuPathDB" id="FungiDB:SPPG_07086"/>
<dbReference type="PANTHER" id="PTHR15955:SF10">
    <property type="entry name" value="DUF1115 DOMAIN PROTEIN (AFU_ORTHOLOGUE AFUA_5G14750)"/>
    <property type="match status" value="1"/>
</dbReference>
<dbReference type="STRING" id="645134.A0A0L0HAB8"/>
<reference evidence="1 2" key="1">
    <citation type="submission" date="2009-08" db="EMBL/GenBank/DDBJ databases">
        <title>The Genome Sequence of Spizellomyces punctatus strain DAOM BR117.</title>
        <authorList>
            <consortium name="The Broad Institute Genome Sequencing Platform"/>
            <person name="Russ C."/>
            <person name="Cuomo C."/>
            <person name="Shea T."/>
            <person name="Young S.K."/>
            <person name="Zeng Q."/>
            <person name="Koehrsen M."/>
            <person name="Haas B."/>
            <person name="Borodovsky M."/>
            <person name="Guigo R."/>
            <person name="Alvarado L."/>
            <person name="Berlin A."/>
            <person name="Bochicchio J."/>
            <person name="Borenstein D."/>
            <person name="Chapman S."/>
            <person name="Chen Z."/>
            <person name="Engels R."/>
            <person name="Freedman E."/>
            <person name="Gellesch M."/>
            <person name="Goldberg J."/>
            <person name="Griggs A."/>
            <person name="Gujja S."/>
            <person name="Heiman D."/>
            <person name="Hepburn T."/>
            <person name="Howarth C."/>
            <person name="Jen D."/>
            <person name="Larson L."/>
            <person name="Lewis B."/>
            <person name="Mehta T."/>
            <person name="Park D."/>
            <person name="Pearson M."/>
            <person name="Roberts A."/>
            <person name="Saif S."/>
            <person name="Shenoy N."/>
            <person name="Sisk P."/>
            <person name="Stolte C."/>
            <person name="Sykes S."/>
            <person name="Thomson T."/>
            <person name="Walk T."/>
            <person name="White J."/>
            <person name="Yandava C."/>
            <person name="Burger G."/>
            <person name="Gray M.W."/>
            <person name="Holland P.W.H."/>
            <person name="King N."/>
            <person name="Lang F.B.F."/>
            <person name="Roger A.J."/>
            <person name="Ruiz-Trillo I."/>
            <person name="Lander E."/>
            <person name="Nusbaum C."/>
        </authorList>
    </citation>
    <scope>NUCLEOTIDE SEQUENCE [LARGE SCALE GENOMIC DNA]</scope>
    <source>
        <strain evidence="1 2">DAOM BR117</strain>
    </source>
</reference>
<dbReference type="InterPro" id="IPR017359">
    <property type="entry name" value="Phi-like"/>
</dbReference>
<dbReference type="InterPro" id="IPR059181">
    <property type="entry name" value="RWDD2A-B_C"/>
</dbReference>
<proteinExistence type="predicted"/>
<accession>A0A0L0HAB8</accession>
<dbReference type="EMBL" id="KQ257463">
    <property type="protein sequence ID" value="KNC97618.1"/>
    <property type="molecule type" value="Genomic_DNA"/>
</dbReference>
<name>A0A0L0HAB8_SPIPD</name>
<protein>
    <submittedName>
        <fullName evidence="1">Uncharacterized protein</fullName>
    </submittedName>
</protein>
<organism evidence="1 2">
    <name type="scientific">Spizellomyces punctatus (strain DAOM BR117)</name>
    <dbReference type="NCBI Taxonomy" id="645134"/>
    <lineage>
        <taxon>Eukaryota</taxon>
        <taxon>Fungi</taxon>
        <taxon>Fungi incertae sedis</taxon>
        <taxon>Chytridiomycota</taxon>
        <taxon>Chytridiomycota incertae sedis</taxon>
        <taxon>Chytridiomycetes</taxon>
        <taxon>Spizellomycetales</taxon>
        <taxon>Spizellomycetaceae</taxon>
        <taxon>Spizellomyces</taxon>
    </lineage>
</organism>
<dbReference type="AlphaFoldDB" id="A0A0L0HAB8"/>
<dbReference type="OMA" id="IDAYMSF"/>
<evidence type="ECO:0000313" key="2">
    <source>
        <dbReference type="Proteomes" id="UP000053201"/>
    </source>
</evidence>
<dbReference type="Proteomes" id="UP000053201">
    <property type="component" value="Unassembled WGS sequence"/>
</dbReference>
<dbReference type="PANTHER" id="PTHR15955">
    <property type="entry name" value="RWD DOMAIN CONTAINING PROTEIN 2"/>
    <property type="match status" value="1"/>
</dbReference>
<dbReference type="eggNOG" id="ENOG502QR2G">
    <property type="taxonomic scope" value="Eukaryota"/>
</dbReference>
<dbReference type="RefSeq" id="XP_016605658.1">
    <property type="nucleotide sequence ID" value="XM_016755267.1"/>
</dbReference>
<dbReference type="GeneID" id="27690334"/>
<evidence type="ECO:0000313" key="1">
    <source>
        <dbReference type="EMBL" id="KNC97618.1"/>
    </source>
</evidence>
<sequence>MTTAQQQLGEVELIRCMFCGDGEFELRTDGQRYHALQTKLADGGEMIVDEMVSFAVTVELIDDHDTTVMEPRRLSVNVSVSLGRSEIPQISLASTDWLTKEGHQKLSTALIAHVNTTWCHSETPILETLEWLRTTAPSLIPSQVDDTPHSIESSVSTTHTFAREWIFLPQLYMKAKRQDMISFARAYSLTGFVCPGKPAVLTVEGPMENIDPYLVDIRTKSWADIPAGHKKMTVVHREVKDCANIDELNACRRFTDMTEVSFDVHGHRSNHNSLEKLEEWLVGLGLGEAFGHLFPELRK</sequence>
<dbReference type="PIRSF" id="PIRSF038021">
    <property type="entry name" value="UCP038021_RWDD2"/>
    <property type="match status" value="1"/>
</dbReference>
<dbReference type="Gene3D" id="3.10.110.10">
    <property type="entry name" value="Ubiquitin Conjugating Enzyme"/>
    <property type="match status" value="1"/>
</dbReference>
<dbReference type="CDD" id="cd24163">
    <property type="entry name" value="RWDD2_C"/>
    <property type="match status" value="1"/>
</dbReference>
<gene>
    <name evidence="1" type="ORF">SPPG_07086</name>
</gene>
<dbReference type="OrthoDB" id="432412at2759"/>
<keyword evidence="2" id="KW-1185">Reference proteome</keyword>